<accession>A0ABT7LSH2</accession>
<proteinExistence type="predicted"/>
<organism evidence="1 2">
    <name type="scientific">Roseateles subflavus</name>
    <dbReference type="NCBI Taxonomy" id="3053353"/>
    <lineage>
        <taxon>Bacteria</taxon>
        <taxon>Pseudomonadati</taxon>
        <taxon>Pseudomonadota</taxon>
        <taxon>Betaproteobacteria</taxon>
        <taxon>Burkholderiales</taxon>
        <taxon>Sphaerotilaceae</taxon>
        <taxon>Roseateles</taxon>
    </lineage>
</organism>
<gene>
    <name evidence="1" type="ORF">QRD43_21060</name>
</gene>
<protein>
    <submittedName>
        <fullName evidence="1">Uncharacterized protein</fullName>
    </submittedName>
</protein>
<keyword evidence="2" id="KW-1185">Reference proteome</keyword>
<dbReference type="Proteomes" id="UP001238603">
    <property type="component" value="Unassembled WGS sequence"/>
</dbReference>
<evidence type="ECO:0000313" key="1">
    <source>
        <dbReference type="EMBL" id="MDL5034406.1"/>
    </source>
</evidence>
<sequence>MSIHDKLSQFERAIVSKEHLFLSHLGQAIPGDIYHAFAMLRDEIIPTLRRELSEALAAHETQQPPTPQAVETVQAAFVAWLSGTYPDAWPLERAEQAWRFDHVAALAWQEQERRKRAAILAAHEAEKQAGPVAVQAYAPAPDVAALQRDLARAHDSATGFVAEIKLLKQHIRELRAFQAMVNRYAPEFPVDPDAPRDVWYWQGDGHDHLESMVHQLPVVIRAEQLRELLAAAQAPAATPAAPPSERAPVEQAGPVAAPDGWRIEFGVAEVALHQRGTAQPTYYPEGTVEYALLRDIAAGAQVEAPDLLRMVLDDIAVCIDMHGEHSTEVWESKELSTETVETLEALRRKLKAGASPAPAVKAESEDALAERLRNAYHSQTRIGHPLWQNLDADRKEPWLAVARAVILKPPVQGSES</sequence>
<dbReference type="RefSeq" id="WP_285984481.1">
    <property type="nucleotide sequence ID" value="NZ_JASVDS010000008.1"/>
</dbReference>
<evidence type="ECO:0000313" key="2">
    <source>
        <dbReference type="Proteomes" id="UP001238603"/>
    </source>
</evidence>
<reference evidence="1 2" key="1">
    <citation type="submission" date="2023-06" db="EMBL/GenBank/DDBJ databases">
        <title>Pelomonas sp. APW6 16S ribosomal RNA gene genome sequencing and assembly.</title>
        <authorList>
            <person name="Woo H."/>
        </authorList>
    </citation>
    <scope>NUCLEOTIDE SEQUENCE [LARGE SCALE GENOMIC DNA]</scope>
    <source>
        <strain evidence="1 2">APW6</strain>
    </source>
</reference>
<comment type="caution">
    <text evidence="1">The sequence shown here is derived from an EMBL/GenBank/DDBJ whole genome shotgun (WGS) entry which is preliminary data.</text>
</comment>
<dbReference type="EMBL" id="JASVDS010000008">
    <property type="protein sequence ID" value="MDL5034406.1"/>
    <property type="molecule type" value="Genomic_DNA"/>
</dbReference>
<name>A0ABT7LSH2_9BURK</name>